<keyword evidence="1" id="KW-0238">DNA-binding</keyword>
<dbReference type="EMBL" id="JAUSSU010000020">
    <property type="protein sequence ID" value="MDQ0116481.1"/>
    <property type="molecule type" value="Genomic_DNA"/>
</dbReference>
<evidence type="ECO:0000313" key="1">
    <source>
        <dbReference type="EMBL" id="MDQ0116481.1"/>
    </source>
</evidence>
<dbReference type="GO" id="GO:0003677">
    <property type="term" value="F:DNA binding"/>
    <property type="evidence" value="ECO:0007669"/>
    <property type="project" value="UniProtKB-KW"/>
</dbReference>
<name>A0ABT9UA00_PAEHA</name>
<evidence type="ECO:0000313" key="2">
    <source>
        <dbReference type="Proteomes" id="UP001229346"/>
    </source>
</evidence>
<keyword evidence="2" id="KW-1185">Reference proteome</keyword>
<organism evidence="1 2">
    <name type="scientific">Paenibacillus harenae</name>
    <dbReference type="NCBI Taxonomy" id="306543"/>
    <lineage>
        <taxon>Bacteria</taxon>
        <taxon>Bacillati</taxon>
        <taxon>Bacillota</taxon>
        <taxon>Bacilli</taxon>
        <taxon>Bacillales</taxon>
        <taxon>Paenibacillaceae</taxon>
        <taxon>Paenibacillus</taxon>
    </lineage>
</organism>
<comment type="caution">
    <text evidence="1">The sequence shown here is derived from an EMBL/GenBank/DDBJ whole genome shotgun (WGS) entry which is preliminary data.</text>
</comment>
<dbReference type="Proteomes" id="UP001229346">
    <property type="component" value="Unassembled WGS sequence"/>
</dbReference>
<accession>A0ABT9UA00</accession>
<protein>
    <submittedName>
        <fullName evidence="1">DNA-binding transcriptional ArsR family regulator</fullName>
    </submittedName>
</protein>
<reference evidence="1 2" key="1">
    <citation type="submission" date="2023-07" db="EMBL/GenBank/DDBJ databases">
        <title>Sorghum-associated microbial communities from plants grown in Nebraska, USA.</title>
        <authorList>
            <person name="Schachtman D."/>
        </authorList>
    </citation>
    <scope>NUCLEOTIDE SEQUENCE [LARGE SCALE GENOMIC DNA]</scope>
    <source>
        <strain evidence="1 2">CC482</strain>
    </source>
</reference>
<proteinExistence type="predicted"/>
<gene>
    <name evidence="1" type="ORF">J2T15_005962</name>
</gene>
<sequence>MRENDQERDVFAAIAVPTRGRLIHLLAEAEEIPLYELTAQFSNGSYSGIQAFDNP</sequence>